<dbReference type="AlphaFoldDB" id="A0A8X6QKD4"/>
<feature type="region of interest" description="Disordered" evidence="1">
    <location>
        <begin position="1"/>
        <end position="26"/>
    </location>
</feature>
<organism evidence="2 3">
    <name type="scientific">Nephila pilipes</name>
    <name type="common">Giant wood spider</name>
    <name type="synonym">Nephila maculata</name>
    <dbReference type="NCBI Taxonomy" id="299642"/>
    <lineage>
        <taxon>Eukaryota</taxon>
        <taxon>Metazoa</taxon>
        <taxon>Ecdysozoa</taxon>
        <taxon>Arthropoda</taxon>
        <taxon>Chelicerata</taxon>
        <taxon>Arachnida</taxon>
        <taxon>Araneae</taxon>
        <taxon>Araneomorphae</taxon>
        <taxon>Entelegynae</taxon>
        <taxon>Araneoidea</taxon>
        <taxon>Nephilidae</taxon>
        <taxon>Nephila</taxon>
    </lineage>
</organism>
<gene>
    <name evidence="2" type="primary">AVEN_197560_1</name>
    <name evidence="2" type="ORF">NPIL_322441</name>
</gene>
<dbReference type="OrthoDB" id="6498742at2759"/>
<dbReference type="Proteomes" id="UP000887013">
    <property type="component" value="Unassembled WGS sequence"/>
</dbReference>
<feature type="compositionally biased region" description="Low complexity" evidence="1">
    <location>
        <begin position="1"/>
        <end position="16"/>
    </location>
</feature>
<keyword evidence="3" id="KW-1185">Reference proteome</keyword>
<evidence type="ECO:0000313" key="2">
    <source>
        <dbReference type="EMBL" id="GFU23706.1"/>
    </source>
</evidence>
<sequence length="378" mass="43447">MSEALSDPTTSSPTSTANAVEEKANGESSVNLAATAVGPIKRALVKNSKDSMSEEVEISWECLASDTKRLCILAINLLFHTLSKAFERCVRNRRARKRLIKYYFIRKECLSSTAKNSKATTMNWTHIFHDSFFWQHFQKQVQSKLWKCDFPSNILLNNLPQDSDLYKDDSILTKRRQSVLTWLGHDSQWETIVLGACVELASQRSGPHSQILKNLHILDAFRDFTDHLNCFYNVASTMSMKGQIVQPISQYSSKVHDFDKIDPIMLVGYSERFEDNVATSVWDICVDRHVRINPHHQGHDVWHIHSEEEASNDIRAAALQEMVCDKVSRRLQKNLEGVVCKDMWNVEIVYYQGLPQEWMHKADRIMKLMKENGLSVLI</sequence>
<evidence type="ECO:0000313" key="3">
    <source>
        <dbReference type="Proteomes" id="UP000887013"/>
    </source>
</evidence>
<reference evidence="2" key="1">
    <citation type="submission" date="2020-08" db="EMBL/GenBank/DDBJ databases">
        <title>Multicomponent nature underlies the extraordinary mechanical properties of spider dragline silk.</title>
        <authorList>
            <person name="Kono N."/>
            <person name="Nakamura H."/>
            <person name="Mori M."/>
            <person name="Yoshida Y."/>
            <person name="Ohtoshi R."/>
            <person name="Malay A.D."/>
            <person name="Moran D.A.P."/>
            <person name="Tomita M."/>
            <person name="Numata K."/>
            <person name="Arakawa K."/>
        </authorList>
    </citation>
    <scope>NUCLEOTIDE SEQUENCE</scope>
</reference>
<evidence type="ECO:0000256" key="1">
    <source>
        <dbReference type="SAM" id="MobiDB-lite"/>
    </source>
</evidence>
<proteinExistence type="predicted"/>
<comment type="caution">
    <text evidence="2">The sequence shown here is derived from an EMBL/GenBank/DDBJ whole genome shotgun (WGS) entry which is preliminary data.</text>
</comment>
<name>A0A8X6QKD4_NEPPI</name>
<protein>
    <submittedName>
        <fullName evidence="2">Uncharacterized protein</fullName>
    </submittedName>
</protein>
<accession>A0A8X6QKD4</accession>
<dbReference type="EMBL" id="BMAW01128030">
    <property type="protein sequence ID" value="GFU23706.1"/>
    <property type="molecule type" value="Genomic_DNA"/>
</dbReference>